<feature type="region of interest" description="Disordered" evidence="2">
    <location>
        <begin position="293"/>
        <end position="319"/>
    </location>
</feature>
<proteinExistence type="predicted"/>
<evidence type="ECO:0000256" key="1">
    <source>
        <dbReference type="ARBA" id="ARBA00022553"/>
    </source>
</evidence>
<dbReference type="FunCoup" id="Q75A23">
    <property type="interactions" value="52"/>
</dbReference>
<feature type="domain" description="R3H" evidence="3">
    <location>
        <begin position="30"/>
        <end position="92"/>
    </location>
</feature>
<evidence type="ECO:0000313" key="4">
    <source>
        <dbReference type="EMBL" id="AAS52017.1"/>
    </source>
</evidence>
<dbReference type="SMART" id="SM00393">
    <property type="entry name" value="R3H"/>
    <property type="match status" value="1"/>
</dbReference>
<evidence type="ECO:0000259" key="3">
    <source>
        <dbReference type="PROSITE" id="PS51061"/>
    </source>
</evidence>
<dbReference type="GO" id="GO:0006012">
    <property type="term" value="P:galactose metabolic process"/>
    <property type="evidence" value="ECO:0000318"/>
    <property type="project" value="GO_Central"/>
</dbReference>
<feature type="region of interest" description="Disordered" evidence="2">
    <location>
        <begin position="415"/>
        <end position="506"/>
    </location>
</feature>
<name>Q75A23_EREGS</name>
<reference evidence="5" key="2">
    <citation type="journal article" date="2013" name="G3 (Bethesda)">
        <title>Genomes of Ashbya fungi isolated from insects reveal four mating-type loci, numerous translocations, lack of transposons, and distinct gene duplications.</title>
        <authorList>
            <person name="Dietrich F.S."/>
            <person name="Voegeli S."/>
            <person name="Kuo S."/>
            <person name="Philippsen P."/>
        </authorList>
    </citation>
    <scope>GENOME REANNOTATION</scope>
    <source>
        <strain evidence="5">ATCC 10895 / CBS 109.51 / FGSC 9923 / NRRL Y-1056</strain>
    </source>
</reference>
<feature type="compositionally biased region" description="Polar residues" evidence="2">
    <location>
        <begin position="471"/>
        <end position="485"/>
    </location>
</feature>
<dbReference type="OMA" id="LQPMNSY"/>
<dbReference type="RefSeq" id="NP_984193.1">
    <property type="nucleotide sequence ID" value="NM_209546.1"/>
</dbReference>
<dbReference type="HOGENOM" id="CLU_536320_0_0_1"/>
<dbReference type="eggNOG" id="KOG2953">
    <property type="taxonomic scope" value="Eukaryota"/>
</dbReference>
<dbReference type="PANTHER" id="PTHR15672">
    <property type="entry name" value="CAMP-REGULATED PHOSPHOPROTEIN 21 RELATED R3H DOMAIN CONTAINING PROTEIN"/>
    <property type="match status" value="1"/>
</dbReference>
<keyword evidence="1" id="KW-0597">Phosphoprotein</keyword>
<dbReference type="InterPro" id="IPR036867">
    <property type="entry name" value="R3H_dom_sf"/>
</dbReference>
<protein>
    <submittedName>
        <fullName evidence="4">ADR097Wp</fullName>
    </submittedName>
</protein>
<dbReference type="GO" id="GO:0003676">
    <property type="term" value="F:nucleic acid binding"/>
    <property type="evidence" value="ECO:0007669"/>
    <property type="project" value="UniProtKB-UniRule"/>
</dbReference>
<dbReference type="Pfam" id="PF01424">
    <property type="entry name" value="R3H"/>
    <property type="match status" value="1"/>
</dbReference>
<dbReference type="EMBL" id="AE016817">
    <property type="protein sequence ID" value="AAS52017.1"/>
    <property type="molecule type" value="Genomic_DNA"/>
</dbReference>
<keyword evidence="5" id="KW-1185">Reference proteome</keyword>
<accession>Q75A23</accession>
<feature type="compositionally biased region" description="Polar residues" evidence="2">
    <location>
        <begin position="496"/>
        <end position="506"/>
    </location>
</feature>
<dbReference type="InParanoid" id="Q75A23"/>
<reference evidence="4 5" key="1">
    <citation type="journal article" date="2004" name="Science">
        <title>The Ashbya gossypii genome as a tool for mapping the ancient Saccharomyces cerevisiae genome.</title>
        <authorList>
            <person name="Dietrich F.S."/>
            <person name="Voegeli S."/>
            <person name="Brachat S."/>
            <person name="Lerch A."/>
            <person name="Gates K."/>
            <person name="Steiner S."/>
            <person name="Mohr C."/>
            <person name="Pohlmann R."/>
            <person name="Luedi P."/>
            <person name="Choi S."/>
            <person name="Wing R.A."/>
            <person name="Flavier A."/>
            <person name="Gaffney T.D."/>
            <person name="Philippsen P."/>
        </authorList>
    </citation>
    <scope>NUCLEOTIDE SEQUENCE [LARGE SCALE GENOMIC DNA]</scope>
    <source>
        <strain evidence="5">ATCC 10895 / CBS 109.51 / FGSC 9923 / NRRL Y-1056</strain>
    </source>
</reference>
<dbReference type="SUPFAM" id="SSF82708">
    <property type="entry name" value="R3H domain"/>
    <property type="match status" value="1"/>
</dbReference>
<evidence type="ECO:0000313" key="5">
    <source>
        <dbReference type="Proteomes" id="UP000000591"/>
    </source>
</evidence>
<dbReference type="KEGG" id="ago:AGOS_ADR097W"/>
<dbReference type="InterPro" id="IPR001374">
    <property type="entry name" value="R3H_dom"/>
</dbReference>
<feature type="region of interest" description="Disordered" evidence="2">
    <location>
        <begin position="147"/>
        <end position="265"/>
    </location>
</feature>
<evidence type="ECO:0000256" key="2">
    <source>
        <dbReference type="SAM" id="MobiDB-lite"/>
    </source>
</evidence>
<dbReference type="AlphaFoldDB" id="Q75A23"/>
<sequence length="506" mass="55358">MTKPKGPPQADTSKLMPALLVALFQKPQDRQFVIALENELLRFVESPSMSYQLQPMNSYYRLLSHQVADYHGLSHVVSREQELCVVVYKEANAKADKGRGARGSQRTLLQELEPSVMYQFPPEYFAIAAMAAMNDALLHPGNNNVQAQQWARSPHAPQPSRGAAARTPRREKPKGFKLLSRPGASAAKGADRAPHTGRGRSYESRYGWHPPSSPSVEPDRPAKTPDLQEGGRVQQVSSPVPATPRRERGSEPIEDTQDDSPQPHEFETSRYALDRMDDIPPVLLGAPVAVESPGPPIAVTQSPGTGPVHSYSSKPHRRAHNYRRNHTNQQAQKPAKGSSYPGFPGFPVSRYVAYLPQNYLSQYPQGYYYLPANCMMPYSANGSPPLDYMFRPAGPPYPMPMYALPPHGAGLHMPLQPGMQGVQVSAASPPPGQSHFPGNVYYPSSSSASGTPYSRKSSTSSTLTRESHTTPSSPHLGSTRFSAESTYDRNPPADLSHSSTDCVPPS</sequence>
<dbReference type="Gene3D" id="3.30.1370.50">
    <property type="entry name" value="R3H-like domain"/>
    <property type="match status" value="1"/>
</dbReference>
<gene>
    <name evidence="4" type="ORF">AGOS_ADR097W</name>
</gene>
<dbReference type="OrthoDB" id="278430at2759"/>
<organism evidence="4 5">
    <name type="scientific">Eremothecium gossypii (strain ATCC 10895 / CBS 109.51 / FGSC 9923 / NRRL Y-1056)</name>
    <name type="common">Yeast</name>
    <name type="synonym">Ashbya gossypii</name>
    <dbReference type="NCBI Taxonomy" id="284811"/>
    <lineage>
        <taxon>Eukaryota</taxon>
        <taxon>Fungi</taxon>
        <taxon>Dikarya</taxon>
        <taxon>Ascomycota</taxon>
        <taxon>Saccharomycotina</taxon>
        <taxon>Saccharomycetes</taxon>
        <taxon>Saccharomycetales</taxon>
        <taxon>Saccharomycetaceae</taxon>
        <taxon>Eremothecium</taxon>
    </lineage>
</organism>
<dbReference type="PANTHER" id="PTHR15672:SF8">
    <property type="entry name" value="PROTEIN ENCORE"/>
    <property type="match status" value="1"/>
</dbReference>
<dbReference type="Proteomes" id="UP000000591">
    <property type="component" value="Chromosome IV"/>
</dbReference>
<dbReference type="CDD" id="cd02642">
    <property type="entry name" value="R3H_encore_like"/>
    <property type="match status" value="1"/>
</dbReference>
<dbReference type="InterPro" id="IPR051937">
    <property type="entry name" value="R3H_domain_containing"/>
</dbReference>
<dbReference type="PROSITE" id="PS51061">
    <property type="entry name" value="R3H"/>
    <property type="match status" value="1"/>
</dbReference>
<feature type="compositionally biased region" description="Low complexity" evidence="2">
    <location>
        <begin position="441"/>
        <end position="464"/>
    </location>
</feature>
<dbReference type="GeneID" id="4620342"/>
<dbReference type="STRING" id="284811.Q75A23"/>